<keyword evidence="4" id="KW-0677">Repeat</keyword>
<dbReference type="SMART" id="SM01420">
    <property type="entry name" value="TRP_2"/>
    <property type="match status" value="1"/>
</dbReference>
<keyword evidence="12" id="KW-0675">Receptor</keyword>
<evidence type="ECO:0000256" key="9">
    <source>
        <dbReference type="ARBA" id="ARBA00023303"/>
    </source>
</evidence>
<dbReference type="Pfam" id="PF00023">
    <property type="entry name" value="Ank"/>
    <property type="match status" value="1"/>
</dbReference>
<keyword evidence="3 10" id="KW-0812">Transmembrane</keyword>
<keyword evidence="9" id="KW-0407">Ion channel</keyword>
<comment type="subcellular location">
    <subcellularLocation>
        <location evidence="1">Membrane</location>
        <topology evidence="1">Multi-pass membrane protein</topology>
    </subcellularLocation>
</comment>
<evidence type="ECO:0000313" key="13">
    <source>
        <dbReference type="Proteomes" id="UP001249851"/>
    </source>
</evidence>
<name>A0AAD9V9P7_ACRCE</name>
<dbReference type="InterPro" id="IPR005821">
    <property type="entry name" value="Ion_trans_dom"/>
</dbReference>
<dbReference type="Pfam" id="PF08344">
    <property type="entry name" value="TRP_2"/>
    <property type="match status" value="1"/>
</dbReference>
<feature type="transmembrane region" description="Helical" evidence="10">
    <location>
        <begin position="515"/>
        <end position="534"/>
    </location>
</feature>
<proteinExistence type="predicted"/>
<keyword evidence="13" id="KW-1185">Reference proteome</keyword>
<evidence type="ECO:0000256" key="1">
    <source>
        <dbReference type="ARBA" id="ARBA00004141"/>
    </source>
</evidence>
<evidence type="ECO:0000256" key="8">
    <source>
        <dbReference type="ARBA" id="ARBA00023136"/>
    </source>
</evidence>
<dbReference type="PRINTS" id="PR01097">
    <property type="entry name" value="TRNSRECEPTRP"/>
</dbReference>
<dbReference type="Proteomes" id="UP001249851">
    <property type="component" value="Unassembled WGS sequence"/>
</dbReference>
<protein>
    <submittedName>
        <fullName evidence="12">Short transient receptor potential channel 5</fullName>
    </submittedName>
</protein>
<evidence type="ECO:0000256" key="6">
    <source>
        <dbReference type="ARBA" id="ARBA00023043"/>
    </source>
</evidence>
<evidence type="ECO:0000256" key="7">
    <source>
        <dbReference type="ARBA" id="ARBA00023065"/>
    </source>
</evidence>
<evidence type="ECO:0000256" key="4">
    <source>
        <dbReference type="ARBA" id="ARBA00022737"/>
    </source>
</evidence>
<dbReference type="InterPro" id="IPR029159">
    <property type="entry name" value="CA109-like"/>
</dbReference>
<dbReference type="GO" id="GO:0005886">
    <property type="term" value="C:plasma membrane"/>
    <property type="evidence" value="ECO:0007669"/>
    <property type="project" value="TreeGrafter"/>
</dbReference>
<feature type="transmembrane region" description="Helical" evidence="10">
    <location>
        <begin position="424"/>
        <end position="444"/>
    </location>
</feature>
<comment type="caution">
    <text evidence="12">The sequence shown here is derived from an EMBL/GenBank/DDBJ whole genome shotgun (WGS) entry which is preliminary data.</text>
</comment>
<dbReference type="PANTHER" id="PTHR10117:SF54">
    <property type="entry name" value="TRANSIENT RECEPTOR POTENTIAL-GAMMA PROTEIN"/>
    <property type="match status" value="1"/>
</dbReference>
<feature type="transmembrane region" description="Helical" evidence="10">
    <location>
        <begin position="464"/>
        <end position="483"/>
    </location>
</feature>
<dbReference type="GO" id="GO:0034703">
    <property type="term" value="C:cation channel complex"/>
    <property type="evidence" value="ECO:0007669"/>
    <property type="project" value="TreeGrafter"/>
</dbReference>
<dbReference type="PANTHER" id="PTHR10117">
    <property type="entry name" value="TRANSIENT RECEPTOR POTENTIAL CHANNEL"/>
    <property type="match status" value="1"/>
</dbReference>
<keyword evidence="6" id="KW-0040">ANK repeat</keyword>
<keyword evidence="2" id="KW-0813">Transport</keyword>
<dbReference type="InterPro" id="IPR002110">
    <property type="entry name" value="Ankyrin_rpt"/>
</dbReference>
<feature type="transmembrane region" description="Helical" evidence="10">
    <location>
        <begin position="319"/>
        <end position="339"/>
    </location>
</feature>
<evidence type="ECO:0000256" key="2">
    <source>
        <dbReference type="ARBA" id="ARBA00022448"/>
    </source>
</evidence>
<dbReference type="SUPFAM" id="SSF48403">
    <property type="entry name" value="Ankyrin repeat"/>
    <property type="match status" value="1"/>
</dbReference>
<feature type="transmembrane region" description="Helical" evidence="10">
    <location>
        <begin position="359"/>
        <end position="379"/>
    </location>
</feature>
<dbReference type="InterPro" id="IPR036770">
    <property type="entry name" value="Ankyrin_rpt-contain_sf"/>
</dbReference>
<keyword evidence="7" id="KW-0406">Ion transport</keyword>
<evidence type="ECO:0000256" key="5">
    <source>
        <dbReference type="ARBA" id="ARBA00022989"/>
    </source>
</evidence>
<evidence type="ECO:0000259" key="11">
    <source>
        <dbReference type="SMART" id="SM01420"/>
    </source>
</evidence>
<feature type="transmembrane region" description="Helical" evidence="10">
    <location>
        <begin position="391"/>
        <end position="412"/>
    </location>
</feature>
<keyword evidence="8 10" id="KW-0472">Membrane</keyword>
<reference evidence="12" key="2">
    <citation type="journal article" date="2023" name="Science">
        <title>Genomic signatures of disease resistance in endangered staghorn corals.</title>
        <authorList>
            <person name="Vollmer S.V."/>
            <person name="Selwyn J.D."/>
            <person name="Despard B.A."/>
            <person name="Roesel C.L."/>
        </authorList>
    </citation>
    <scope>NUCLEOTIDE SEQUENCE</scope>
    <source>
        <strain evidence="12">K2</strain>
    </source>
</reference>
<keyword evidence="5 10" id="KW-1133">Transmembrane helix</keyword>
<evidence type="ECO:0000256" key="10">
    <source>
        <dbReference type="SAM" id="Phobius"/>
    </source>
</evidence>
<dbReference type="GO" id="GO:0051480">
    <property type="term" value="P:regulation of cytosolic calcium ion concentration"/>
    <property type="evidence" value="ECO:0007669"/>
    <property type="project" value="TreeGrafter"/>
</dbReference>
<feature type="domain" description="Transient receptor ion channel" evidence="11">
    <location>
        <begin position="158"/>
        <end position="227"/>
    </location>
</feature>
<feature type="transmembrane region" description="Helical" evidence="10">
    <location>
        <begin position="598"/>
        <end position="619"/>
    </location>
</feature>
<dbReference type="GO" id="GO:0070679">
    <property type="term" value="F:inositol 1,4,5 trisphosphate binding"/>
    <property type="evidence" value="ECO:0007669"/>
    <property type="project" value="TreeGrafter"/>
</dbReference>
<dbReference type="Gene3D" id="1.10.287.70">
    <property type="match status" value="1"/>
</dbReference>
<evidence type="ECO:0000256" key="3">
    <source>
        <dbReference type="ARBA" id="ARBA00022692"/>
    </source>
</evidence>
<sequence length="869" mass="98627">MEATDIFLQELTVDGTDGQQENVKLQRKLFKATRKGDLERIKSLTHLKCEINCVNHSGKALLQVAAELSDLSQRHEVIAALLSSGADLEFGMLHAIRDNNVKTVQTLLSFYDTAPSPHPRTQSKCQGHITPLILAAWLQHFRIVKLLLDHGFTISDVKWPRADFTGEAVEKLGPAVYRLNRYRALASPVYIALTFLQNVESGPDPVHRACVLNKELLDTADQEYEFRKEYLELSDNCKEFAVALLNECRSMKEIRCVMERASKCANVVLNTQGKCLNILEFAIATRNEKFICHPYSQLALNSEVYKNVPYLEKSSWKQAVLLLLAAVAFPLLFLVWLVADLCCPNHSISRMFHSPCVKFLITCGSYQTFLVLLALTSLYSSQSDEFLEYSVVDWLVLLFAIGLLVEVVKDIYQQGKDRFCSDPWNYLSVALVTSFAIHYAVWWSGRALLVEKVDSLTWKTHTKGGYSVILASYCFFAVAILLSFTQNLSFIQASSITGPLLHAFTQMLVDVARFFLYFVFLFLAFAVSFTKLYLQFDKARRHFHVDAETTNQTTDPLRLERFGNSMNTIFWSLFGEINESGFQIDEEGYGAIWKTGMVLFGVFNIVAVLVALNMLIAILNESYTRISEDLDTEWKFTRTKLWLGWIYKKGVLPPPLNILYIFLPVRWAVERLFTKFGGRREASDGKVSNNITLPAKFSFKSTAFGEQLTSGETFQSVAKKISALWSSCFEVYSSSASSLSMSVVCEGTPTQPPISDLLEWLSDLDRMHLELYEEKAAIYSRLTYTASMAKIDKAIKDWRSTKNWHANEIREDVFFKRVERLHNLYNSNTVVMSSRHVARENTPRLLATHSSKALSPKLPILALRLCICG</sequence>
<dbReference type="Gene3D" id="1.25.40.20">
    <property type="entry name" value="Ankyrin repeat-containing domain"/>
    <property type="match status" value="1"/>
</dbReference>
<dbReference type="SMART" id="SM00248">
    <property type="entry name" value="ANK"/>
    <property type="match status" value="2"/>
</dbReference>
<accession>A0AAD9V9P7</accession>
<dbReference type="GO" id="GO:0015279">
    <property type="term" value="F:store-operated calcium channel activity"/>
    <property type="evidence" value="ECO:0007669"/>
    <property type="project" value="TreeGrafter"/>
</dbReference>
<evidence type="ECO:0000313" key="12">
    <source>
        <dbReference type="EMBL" id="KAK2566087.1"/>
    </source>
</evidence>
<dbReference type="AlphaFoldDB" id="A0AAD9V9P7"/>
<dbReference type="InterPro" id="IPR002153">
    <property type="entry name" value="TRPC_channel"/>
</dbReference>
<dbReference type="EMBL" id="JARQWQ010000018">
    <property type="protein sequence ID" value="KAK2566087.1"/>
    <property type="molecule type" value="Genomic_DNA"/>
</dbReference>
<dbReference type="Pfam" id="PF15011">
    <property type="entry name" value="CA109-like"/>
    <property type="match status" value="1"/>
</dbReference>
<organism evidence="12 13">
    <name type="scientific">Acropora cervicornis</name>
    <name type="common">Staghorn coral</name>
    <dbReference type="NCBI Taxonomy" id="6130"/>
    <lineage>
        <taxon>Eukaryota</taxon>
        <taxon>Metazoa</taxon>
        <taxon>Cnidaria</taxon>
        <taxon>Anthozoa</taxon>
        <taxon>Hexacorallia</taxon>
        <taxon>Scleractinia</taxon>
        <taxon>Astrocoeniina</taxon>
        <taxon>Acroporidae</taxon>
        <taxon>Acropora</taxon>
    </lineage>
</organism>
<reference evidence="12" key="1">
    <citation type="journal article" date="2023" name="G3 (Bethesda)">
        <title>Whole genome assembly and annotation of the endangered Caribbean coral Acropora cervicornis.</title>
        <authorList>
            <person name="Selwyn J.D."/>
            <person name="Vollmer S.V."/>
        </authorList>
    </citation>
    <scope>NUCLEOTIDE SEQUENCE</scope>
    <source>
        <strain evidence="12">K2</strain>
    </source>
</reference>
<gene>
    <name evidence="12" type="ORF">P5673_010425</name>
</gene>
<dbReference type="Pfam" id="PF00520">
    <property type="entry name" value="Ion_trans"/>
    <property type="match status" value="1"/>
</dbReference>
<dbReference type="InterPro" id="IPR013555">
    <property type="entry name" value="TRP_dom"/>
</dbReference>